<dbReference type="PANTHER" id="PTHR33219:SF14">
    <property type="entry name" value="PROTEIN COFACTOR ASSEMBLY OF COMPLEX C SUBUNIT B CCB3, CHLOROPLASTIC-RELATED"/>
    <property type="match status" value="1"/>
</dbReference>
<keyword evidence="3" id="KW-1185">Reference proteome</keyword>
<evidence type="ECO:0008006" key="4">
    <source>
        <dbReference type="Google" id="ProtNLM"/>
    </source>
</evidence>
<dbReference type="RefSeq" id="XP_005849235.1">
    <property type="nucleotide sequence ID" value="XM_005849173.1"/>
</dbReference>
<dbReference type="STRING" id="554065.E1ZAY5"/>
<evidence type="ECO:0000313" key="2">
    <source>
        <dbReference type="EMBL" id="EFN57133.1"/>
    </source>
</evidence>
<dbReference type="OMA" id="DVTPVIW"/>
<dbReference type="EMBL" id="GL433840">
    <property type="protein sequence ID" value="EFN57133.1"/>
    <property type="molecule type" value="Genomic_DNA"/>
</dbReference>
<dbReference type="AlphaFoldDB" id="E1ZAY5"/>
<feature type="non-terminal residue" evidence="2">
    <location>
        <position position="1"/>
    </location>
</feature>
<dbReference type="GO" id="GO:0009535">
    <property type="term" value="C:chloroplast thylakoid membrane"/>
    <property type="evidence" value="ECO:0007669"/>
    <property type="project" value="TreeGrafter"/>
</dbReference>
<dbReference type="InParanoid" id="E1ZAY5"/>
<feature type="non-terminal residue" evidence="2">
    <location>
        <position position="103"/>
    </location>
</feature>
<evidence type="ECO:0000313" key="3">
    <source>
        <dbReference type="Proteomes" id="UP000008141"/>
    </source>
</evidence>
<dbReference type="InterPro" id="IPR003425">
    <property type="entry name" value="CCB3/YggT"/>
</dbReference>
<accession>E1ZAY5</accession>
<dbReference type="Pfam" id="PF02325">
    <property type="entry name" value="CCB3_YggT"/>
    <property type="match status" value="1"/>
</dbReference>
<dbReference type="eggNOG" id="ENOG502S21M">
    <property type="taxonomic scope" value="Eukaryota"/>
</dbReference>
<proteinExistence type="predicted"/>
<feature type="transmembrane region" description="Helical" evidence="1">
    <location>
        <begin position="75"/>
        <end position="99"/>
    </location>
</feature>
<organism evidence="3">
    <name type="scientific">Chlorella variabilis</name>
    <name type="common">Green alga</name>
    <dbReference type="NCBI Taxonomy" id="554065"/>
    <lineage>
        <taxon>Eukaryota</taxon>
        <taxon>Viridiplantae</taxon>
        <taxon>Chlorophyta</taxon>
        <taxon>core chlorophytes</taxon>
        <taxon>Trebouxiophyceae</taxon>
        <taxon>Chlorellales</taxon>
        <taxon>Chlorellaceae</taxon>
        <taxon>Chlorella clade</taxon>
        <taxon>Chlorella</taxon>
    </lineage>
</organism>
<name>E1ZAY5_CHLVA</name>
<protein>
    <recommendedName>
        <fullName evidence="4">YggT family protein</fullName>
    </recommendedName>
</protein>
<keyword evidence="1" id="KW-0812">Transmembrane</keyword>
<dbReference type="KEGG" id="cvr:CHLNCDRAFT_13727"/>
<reference evidence="2 3" key="1">
    <citation type="journal article" date="2010" name="Plant Cell">
        <title>The Chlorella variabilis NC64A genome reveals adaptation to photosymbiosis, coevolution with viruses, and cryptic sex.</title>
        <authorList>
            <person name="Blanc G."/>
            <person name="Duncan G."/>
            <person name="Agarkova I."/>
            <person name="Borodovsky M."/>
            <person name="Gurnon J."/>
            <person name="Kuo A."/>
            <person name="Lindquist E."/>
            <person name="Lucas S."/>
            <person name="Pangilinan J."/>
            <person name="Polle J."/>
            <person name="Salamov A."/>
            <person name="Terry A."/>
            <person name="Yamada T."/>
            <person name="Dunigan D.D."/>
            <person name="Grigoriev I.V."/>
            <person name="Claverie J.M."/>
            <person name="Van Etten J.L."/>
        </authorList>
    </citation>
    <scope>NUCLEOTIDE SEQUENCE [LARGE SCALE GENOMIC DNA]</scope>
    <source>
        <strain evidence="2 3">NC64A</strain>
    </source>
</reference>
<gene>
    <name evidence="2" type="ORF">CHLNCDRAFT_13727</name>
</gene>
<dbReference type="GeneID" id="17356536"/>
<dbReference type="Proteomes" id="UP000008141">
    <property type="component" value="Unassembled WGS sequence"/>
</dbReference>
<evidence type="ECO:0000256" key="1">
    <source>
        <dbReference type="SAM" id="Phobius"/>
    </source>
</evidence>
<dbReference type="PANTHER" id="PTHR33219">
    <property type="entry name" value="YLMG HOMOLOG PROTEIN 2, CHLOROPLASTIC"/>
    <property type="match status" value="1"/>
</dbReference>
<feature type="transmembrane region" description="Helical" evidence="1">
    <location>
        <begin position="15"/>
        <end position="36"/>
    </location>
</feature>
<dbReference type="FunCoup" id="E1ZAY5">
    <property type="interactions" value="273"/>
</dbReference>
<keyword evidence="1" id="KW-0472">Membrane</keyword>
<sequence>LAGLDSQSAGALSGVLKPVLTLSSMLMIVRIVMSWYPEIDGKALPWSIAYTPTEPLLAQTRKLVPPFNGLDVSPIVWVALLSFLAEILTGPQGILSLIARKGI</sequence>
<dbReference type="OrthoDB" id="4696at2759"/>
<keyword evidence="1" id="KW-1133">Transmembrane helix</keyword>